<organism evidence="3 4">
    <name type="scientific">Isobaculum melis</name>
    <dbReference type="NCBI Taxonomy" id="142588"/>
    <lineage>
        <taxon>Bacteria</taxon>
        <taxon>Bacillati</taxon>
        <taxon>Bacillota</taxon>
        <taxon>Bacilli</taxon>
        <taxon>Lactobacillales</taxon>
        <taxon>Carnobacteriaceae</taxon>
        <taxon>Isobaculum</taxon>
    </lineage>
</organism>
<dbReference type="PROSITE" id="PS51257">
    <property type="entry name" value="PROKAR_LIPOPROTEIN"/>
    <property type="match status" value="1"/>
</dbReference>
<protein>
    <recommendedName>
        <fullName evidence="5">Lipoprotein</fullName>
    </recommendedName>
</protein>
<dbReference type="EMBL" id="FOHA01000007">
    <property type="protein sequence ID" value="SER82524.1"/>
    <property type="molecule type" value="Genomic_DNA"/>
</dbReference>
<evidence type="ECO:0000313" key="3">
    <source>
        <dbReference type="EMBL" id="SER82524.1"/>
    </source>
</evidence>
<name>A0A1H9SBZ0_9LACT</name>
<feature type="compositionally biased region" description="Polar residues" evidence="2">
    <location>
        <begin position="139"/>
        <end position="153"/>
    </location>
</feature>
<feature type="coiled-coil region" evidence="1">
    <location>
        <begin position="20"/>
        <end position="54"/>
    </location>
</feature>
<proteinExistence type="predicted"/>
<sequence length="257" mass="28520">MKKLIKSLFVLTLLFVLGACGNKEKAADKEESSVEEKENKEPTYQERLDAYEANKEEKIGGLVKIPETSGYSKEHVAAMFEQVDLKVEFVESTSEYVELGLCGYPNTSVDGIVEFGEIGDMFQGYYAKPGTTIIVPLRSSENGQSDSSKSTADATKDKASDSNAETDPSDVATQLKNINAQYDKMIEKVQGYIDNPTTYKTTTSIEFLQEYNKLLEEFGKLNTEAMSNDQTLQMLTDINTKHTTLLLKIGELPTPTN</sequence>
<evidence type="ECO:0000313" key="4">
    <source>
        <dbReference type="Proteomes" id="UP000198948"/>
    </source>
</evidence>
<evidence type="ECO:0008006" key="5">
    <source>
        <dbReference type="Google" id="ProtNLM"/>
    </source>
</evidence>
<dbReference type="Proteomes" id="UP000198948">
    <property type="component" value="Unassembled WGS sequence"/>
</dbReference>
<evidence type="ECO:0000256" key="1">
    <source>
        <dbReference type="SAM" id="Coils"/>
    </source>
</evidence>
<dbReference type="AlphaFoldDB" id="A0A1H9SBZ0"/>
<evidence type="ECO:0000256" key="2">
    <source>
        <dbReference type="SAM" id="MobiDB-lite"/>
    </source>
</evidence>
<accession>A0A1H9SBZ0</accession>
<feature type="region of interest" description="Disordered" evidence="2">
    <location>
        <begin position="138"/>
        <end position="169"/>
    </location>
</feature>
<dbReference type="OrthoDB" id="2193090at2"/>
<dbReference type="RefSeq" id="WP_092651722.1">
    <property type="nucleotide sequence ID" value="NZ_FOHA01000007.1"/>
</dbReference>
<gene>
    <name evidence="3" type="ORF">SAMN04488559_10720</name>
</gene>
<keyword evidence="4" id="KW-1185">Reference proteome</keyword>
<reference evidence="3 4" key="1">
    <citation type="submission" date="2016-10" db="EMBL/GenBank/DDBJ databases">
        <authorList>
            <person name="de Groot N.N."/>
        </authorList>
    </citation>
    <scope>NUCLEOTIDE SEQUENCE [LARGE SCALE GENOMIC DNA]</scope>
    <source>
        <strain evidence="3 4">DSM 13760</strain>
    </source>
</reference>
<keyword evidence="1" id="KW-0175">Coiled coil</keyword>